<dbReference type="InterPro" id="IPR024456">
    <property type="entry name" value="Integrase_catalytic_putative"/>
</dbReference>
<feature type="domain" description="Putative integrase N-terminal" evidence="2">
    <location>
        <begin position="9"/>
        <end position="91"/>
    </location>
</feature>
<evidence type="ECO:0000259" key="2">
    <source>
        <dbReference type="Pfam" id="PF12834"/>
    </source>
</evidence>
<evidence type="ECO:0000259" key="3">
    <source>
        <dbReference type="Pfam" id="PF12835"/>
    </source>
</evidence>
<accession>A0A370NY44</accession>
<evidence type="ECO:0000256" key="1">
    <source>
        <dbReference type="ARBA" id="ARBA00023172"/>
    </source>
</evidence>
<keyword evidence="1" id="KW-0233">DNA recombination</keyword>
<feature type="domain" description="Integrase catalytic" evidence="3">
    <location>
        <begin position="105"/>
        <end position="240"/>
    </location>
</feature>
<dbReference type="AlphaFoldDB" id="A0A370NY44"/>
<sequence length="295" mass="33582">MKIDIFIDLMRLVKRNRDGSYATQAARKYVLAQVAHDLKDMGYRTLPATGLKPKHVDALVARWKASGITASTMKNRMSHVRWWAEKVGKQNCVPRSNGELGIAKRRYVTNVSKALTIHDEYLEKISDERLRCSIELQFAFGLRREECLKFQAKYALSGLPVNEVHEIKLKPSWCKGGRPRTVPITNEHQRTVLARAIALCGNGSMIPKHLRYIDQLRRYVRAVKKAGLSKLHGLRHQYAQRRYQQLTGWLAPAAGGPIAAQLTPQQRIIDRVARLQVSSELGHNREEITAVYLGR</sequence>
<dbReference type="RefSeq" id="WP_115014308.1">
    <property type="nucleotide sequence ID" value="NZ_QKWJ01000008.1"/>
</dbReference>
<evidence type="ECO:0000313" key="4">
    <source>
        <dbReference type="EMBL" id="RDK10495.1"/>
    </source>
</evidence>
<dbReference type="EMBL" id="QKWJ01000008">
    <property type="protein sequence ID" value="RDK10495.1"/>
    <property type="molecule type" value="Genomic_DNA"/>
</dbReference>
<protein>
    <submittedName>
        <fullName evidence="4">Integrase</fullName>
    </submittedName>
</protein>
<organism evidence="4 5">
    <name type="scientific">Cupriavidus lacunae</name>
    <dbReference type="NCBI Taxonomy" id="2666307"/>
    <lineage>
        <taxon>Bacteria</taxon>
        <taxon>Pseudomonadati</taxon>
        <taxon>Pseudomonadota</taxon>
        <taxon>Betaproteobacteria</taxon>
        <taxon>Burkholderiales</taxon>
        <taxon>Burkholderiaceae</taxon>
        <taxon>Cupriavidus</taxon>
    </lineage>
</organism>
<keyword evidence="5" id="KW-1185">Reference proteome</keyword>
<name>A0A370NY44_9BURK</name>
<evidence type="ECO:0000313" key="5">
    <source>
        <dbReference type="Proteomes" id="UP000255165"/>
    </source>
</evidence>
<dbReference type="InterPro" id="IPR024457">
    <property type="entry name" value="Putative_integrase_N"/>
</dbReference>
<dbReference type="Proteomes" id="UP000255165">
    <property type="component" value="Unassembled WGS sequence"/>
</dbReference>
<dbReference type="InterPro" id="IPR013762">
    <property type="entry name" value="Integrase-like_cat_sf"/>
</dbReference>
<dbReference type="Pfam" id="PF12835">
    <property type="entry name" value="Integrase_1"/>
    <property type="match status" value="1"/>
</dbReference>
<gene>
    <name evidence="4" type="ORF">DN412_09570</name>
</gene>
<dbReference type="Gene3D" id="1.10.443.10">
    <property type="entry name" value="Intergrase catalytic core"/>
    <property type="match status" value="1"/>
</dbReference>
<reference evidence="5" key="1">
    <citation type="submission" date="2018-06" db="EMBL/GenBank/DDBJ databases">
        <authorList>
            <person name="Feng T."/>
            <person name="Jeon C.O."/>
        </authorList>
    </citation>
    <scope>NUCLEOTIDE SEQUENCE [LARGE SCALE GENOMIC DNA]</scope>
    <source>
        <strain evidence="5">S23</strain>
    </source>
</reference>
<dbReference type="GO" id="GO:0006310">
    <property type="term" value="P:DNA recombination"/>
    <property type="evidence" value="ECO:0007669"/>
    <property type="project" value="UniProtKB-KW"/>
</dbReference>
<comment type="caution">
    <text evidence="4">The sequence shown here is derived from an EMBL/GenBank/DDBJ whole genome shotgun (WGS) entry which is preliminary data.</text>
</comment>
<dbReference type="SUPFAM" id="SSF56349">
    <property type="entry name" value="DNA breaking-rejoining enzymes"/>
    <property type="match status" value="1"/>
</dbReference>
<dbReference type="Pfam" id="PF12834">
    <property type="entry name" value="Phage_int_SAM_2"/>
    <property type="match status" value="1"/>
</dbReference>
<proteinExistence type="predicted"/>
<dbReference type="InterPro" id="IPR011010">
    <property type="entry name" value="DNA_brk_join_enz"/>
</dbReference>
<dbReference type="GO" id="GO:0015074">
    <property type="term" value="P:DNA integration"/>
    <property type="evidence" value="ECO:0007669"/>
    <property type="project" value="InterPro"/>
</dbReference>
<dbReference type="GO" id="GO:0003677">
    <property type="term" value="F:DNA binding"/>
    <property type="evidence" value="ECO:0007669"/>
    <property type="project" value="InterPro"/>
</dbReference>